<proteinExistence type="predicted"/>
<accession>A0ABX6UZG7</accession>
<dbReference type="EMBL" id="CP063056">
    <property type="protein sequence ID" value="QPB43393.1"/>
    <property type="molecule type" value="Genomic_DNA"/>
</dbReference>
<keyword evidence="2" id="KW-1185">Reference proteome</keyword>
<sequence length="74" mass="8453">MTPKFYTRAYTIICVGSSQGRINFILISLFYFTKFTHYAITHFWVGGFLVKGFEKAFGTVDFMPFGGAELVFFA</sequence>
<protein>
    <submittedName>
        <fullName evidence="1">Uncharacterized protein</fullName>
    </submittedName>
</protein>
<name>A0ABX6UZG7_9PAST</name>
<gene>
    <name evidence="1" type="ORF">IHV77_04695</name>
</gene>
<organism evidence="1 2">
    <name type="scientific">Rodentibacter haemolyticus</name>
    <dbReference type="NCBI Taxonomy" id="2778911"/>
    <lineage>
        <taxon>Bacteria</taxon>
        <taxon>Pseudomonadati</taxon>
        <taxon>Pseudomonadota</taxon>
        <taxon>Gammaproteobacteria</taxon>
        <taxon>Pasteurellales</taxon>
        <taxon>Pasteurellaceae</taxon>
        <taxon>Rodentibacter</taxon>
    </lineage>
</organism>
<evidence type="ECO:0000313" key="2">
    <source>
        <dbReference type="Proteomes" id="UP000663069"/>
    </source>
</evidence>
<evidence type="ECO:0000313" key="1">
    <source>
        <dbReference type="EMBL" id="QPB43393.1"/>
    </source>
</evidence>
<dbReference type="Proteomes" id="UP000663069">
    <property type="component" value="Chromosome"/>
</dbReference>
<reference evidence="1 2" key="1">
    <citation type="submission" date="2020-10" db="EMBL/GenBank/DDBJ databases">
        <title>Genome Sequencing of Rodentibacter spp. strain DSM111151.</title>
        <authorList>
            <person name="Benga L."/>
            <person name="Lautwein T."/>
        </authorList>
    </citation>
    <scope>NUCLEOTIDE SEQUENCE [LARGE SCALE GENOMIC DNA]</scope>
    <source>
        <strain evidence="1 2">DSM 111151</strain>
    </source>
</reference>